<gene>
    <name evidence="1" type="ORF">GCM10010324_31080</name>
</gene>
<name>A0ABQ2YHN8_9ACTN</name>
<accession>A0ABQ2YHN8</accession>
<dbReference type="EMBL" id="BMUT01000006">
    <property type="protein sequence ID" value="GGX83310.1"/>
    <property type="molecule type" value="Genomic_DNA"/>
</dbReference>
<sequence>MTDCGLRPIKAPFIALGPSGVAVRDRLKGLTSEDEKVLTRVGAHLGSLASKDLKARCRDGLEHDSDAWAVRKRALTPQSSARWAGTITKASHDQWALARRCQLAHIRSLETDVGMVRHRLSLPVGDKGSKRAPGGYRSRQEWHAKRRRLSILEDRLEQARADHQAGVVHVVRGGKQLARNRHNLSDAGLTGTEWRERWEAQRWFLQADGESGKRYGNETIRITPEGQVSIKLPTPLAGPANAKHGRYVLTARVQFPHRSGEWTDRVEADRAVAYRIQ</sequence>
<evidence type="ECO:0008006" key="3">
    <source>
        <dbReference type="Google" id="ProtNLM"/>
    </source>
</evidence>
<reference evidence="2" key="1">
    <citation type="journal article" date="2019" name="Int. J. Syst. Evol. Microbiol.">
        <title>The Global Catalogue of Microorganisms (GCM) 10K type strain sequencing project: providing services to taxonomists for standard genome sequencing and annotation.</title>
        <authorList>
            <consortium name="The Broad Institute Genomics Platform"/>
            <consortium name="The Broad Institute Genome Sequencing Center for Infectious Disease"/>
            <person name="Wu L."/>
            <person name="Ma J."/>
        </authorList>
    </citation>
    <scope>NUCLEOTIDE SEQUENCE [LARGE SCALE GENOMIC DNA]</scope>
    <source>
        <strain evidence="2">JCM 4586</strain>
    </source>
</reference>
<evidence type="ECO:0000313" key="2">
    <source>
        <dbReference type="Proteomes" id="UP000659223"/>
    </source>
</evidence>
<protein>
    <recommendedName>
        <fullName evidence="3">Transposase</fullName>
    </recommendedName>
</protein>
<organism evidence="1 2">
    <name type="scientific">Streptomyces hiroshimensis</name>
    <dbReference type="NCBI Taxonomy" id="66424"/>
    <lineage>
        <taxon>Bacteria</taxon>
        <taxon>Bacillati</taxon>
        <taxon>Actinomycetota</taxon>
        <taxon>Actinomycetes</taxon>
        <taxon>Kitasatosporales</taxon>
        <taxon>Streptomycetaceae</taxon>
        <taxon>Streptomyces</taxon>
    </lineage>
</organism>
<comment type="caution">
    <text evidence="1">The sequence shown here is derived from an EMBL/GenBank/DDBJ whole genome shotgun (WGS) entry which is preliminary data.</text>
</comment>
<proteinExistence type="predicted"/>
<keyword evidence="2" id="KW-1185">Reference proteome</keyword>
<evidence type="ECO:0000313" key="1">
    <source>
        <dbReference type="EMBL" id="GGX83310.1"/>
    </source>
</evidence>
<dbReference type="Proteomes" id="UP000659223">
    <property type="component" value="Unassembled WGS sequence"/>
</dbReference>